<dbReference type="InterPro" id="IPR001568">
    <property type="entry name" value="RNase_T2-like"/>
</dbReference>
<evidence type="ECO:0000256" key="1">
    <source>
        <dbReference type="ARBA" id="ARBA00007469"/>
    </source>
</evidence>
<dbReference type="Pfam" id="PF00445">
    <property type="entry name" value="Ribonuclease_T2"/>
    <property type="match status" value="1"/>
</dbReference>
<protein>
    <submittedName>
        <fullName evidence="4">Ribonuclease T</fullName>
    </submittedName>
</protein>
<dbReference type="InterPro" id="IPR036430">
    <property type="entry name" value="RNase_T2-like_sf"/>
</dbReference>
<comment type="caution">
    <text evidence="4">The sequence shown here is derived from an EMBL/GenBank/DDBJ whole genome shotgun (WGS) entry which is preliminary data.</text>
</comment>
<organism evidence="4 5">
    <name type="scientific">Parapontixanthobacter aurantiacus</name>
    <dbReference type="NCBI Taxonomy" id="1463599"/>
    <lineage>
        <taxon>Bacteria</taxon>
        <taxon>Pseudomonadati</taxon>
        <taxon>Pseudomonadota</taxon>
        <taxon>Alphaproteobacteria</taxon>
        <taxon>Sphingomonadales</taxon>
        <taxon>Erythrobacteraceae</taxon>
        <taxon>Parapontixanthobacter</taxon>
    </lineage>
</organism>
<dbReference type="Gene3D" id="3.90.730.10">
    <property type="entry name" value="Ribonuclease T2-like"/>
    <property type="match status" value="1"/>
</dbReference>
<dbReference type="Proteomes" id="UP000433104">
    <property type="component" value="Unassembled WGS sequence"/>
</dbReference>
<dbReference type="GO" id="GO:0006401">
    <property type="term" value="P:RNA catabolic process"/>
    <property type="evidence" value="ECO:0007669"/>
    <property type="project" value="UniProtKB-ARBA"/>
</dbReference>
<comment type="similarity">
    <text evidence="1 2">Belongs to the RNase T2 family.</text>
</comment>
<reference evidence="4 5" key="1">
    <citation type="submission" date="2019-12" db="EMBL/GenBank/DDBJ databases">
        <title>Genomic-based taxomic classification of the family Erythrobacteraceae.</title>
        <authorList>
            <person name="Xu L."/>
        </authorList>
    </citation>
    <scope>NUCLEOTIDE SEQUENCE [LARGE SCALE GENOMIC DNA]</scope>
    <source>
        <strain evidence="4 5">MCCC 1A09962</strain>
    </source>
</reference>
<dbReference type="PROSITE" id="PS00530">
    <property type="entry name" value="RNASE_T2_1"/>
    <property type="match status" value="1"/>
</dbReference>
<dbReference type="InterPro" id="IPR018188">
    <property type="entry name" value="RNase_T2_His_AS_1"/>
</dbReference>
<evidence type="ECO:0000256" key="3">
    <source>
        <dbReference type="SAM" id="SignalP"/>
    </source>
</evidence>
<proteinExistence type="inferred from homology"/>
<sequence>MRRTARLIAPLLCLVAPAAGLAQAYQCRIPPKVSVPQVRPDGPSRPLAVTGYTLALSWSPEYCKGREAAAAQRFQCSGSSGTFGFVVHGLWPESRGNSWPQWCATRREPTPATIRRNLCTVPSAALIARQWAKHGACMTRRPETYFNITRILYDSLAWPDFDALSHKPDLTAGDVRSLFAAANKGWSEAAVGVKLNERGWLQELRLCYDRRFRPKACDRRRFGAGNEQAAKIWRGL</sequence>
<accession>A0A844ZIU7</accession>
<keyword evidence="3" id="KW-0732">Signal</keyword>
<feature type="signal peptide" evidence="3">
    <location>
        <begin position="1"/>
        <end position="24"/>
    </location>
</feature>
<dbReference type="OrthoDB" id="4720638at2"/>
<evidence type="ECO:0000313" key="5">
    <source>
        <dbReference type="Proteomes" id="UP000433104"/>
    </source>
</evidence>
<keyword evidence="5" id="KW-1185">Reference proteome</keyword>
<evidence type="ECO:0000313" key="4">
    <source>
        <dbReference type="EMBL" id="MXO86910.1"/>
    </source>
</evidence>
<dbReference type="AlphaFoldDB" id="A0A844ZIU7"/>
<gene>
    <name evidence="4" type="ORF">GRI38_12815</name>
</gene>
<dbReference type="RefSeq" id="WP_160684821.1">
    <property type="nucleotide sequence ID" value="NZ_WTYW01000004.1"/>
</dbReference>
<dbReference type="GO" id="GO:0003723">
    <property type="term" value="F:RNA binding"/>
    <property type="evidence" value="ECO:0007669"/>
    <property type="project" value="InterPro"/>
</dbReference>
<dbReference type="PANTHER" id="PTHR11240:SF22">
    <property type="entry name" value="RIBONUCLEASE T2"/>
    <property type="match status" value="1"/>
</dbReference>
<name>A0A844ZIU7_9SPHN</name>
<evidence type="ECO:0000256" key="2">
    <source>
        <dbReference type="RuleBase" id="RU004328"/>
    </source>
</evidence>
<dbReference type="SUPFAM" id="SSF55895">
    <property type="entry name" value="Ribonuclease Rh-like"/>
    <property type="match status" value="1"/>
</dbReference>
<feature type="chain" id="PRO_5032596684" evidence="3">
    <location>
        <begin position="25"/>
        <end position="236"/>
    </location>
</feature>
<dbReference type="EMBL" id="WTYW01000004">
    <property type="protein sequence ID" value="MXO86910.1"/>
    <property type="molecule type" value="Genomic_DNA"/>
</dbReference>
<dbReference type="PANTHER" id="PTHR11240">
    <property type="entry name" value="RIBONUCLEASE T2"/>
    <property type="match status" value="1"/>
</dbReference>
<dbReference type="GO" id="GO:0033897">
    <property type="term" value="F:ribonuclease T2 activity"/>
    <property type="evidence" value="ECO:0007669"/>
    <property type="project" value="InterPro"/>
</dbReference>